<proteinExistence type="predicted"/>
<dbReference type="RefSeq" id="WP_137064251.1">
    <property type="nucleotide sequence ID" value="NZ_CP040748.1"/>
</dbReference>
<sequence>MLGEFTEVARRRPIDLVSPRTAVPCPPGAVRPLPRPAPYAAVRATVSPDVAARARVELALESGSDRFTAWWDPVSGTVGLEVTTGSRTTSHVSRRWGRLPQRPHALALTLTGTHLTLFCGRDGDWRAHARHDLHGRRDVRDLSWLAALHAGAPQADGVLRDVVGGAFGQLGLRDLRWVTEADGAPVRSGEHLLLSATSAGPGFFDTAHTSLWRLHPSTLALEHLSDLFFARSEASGRVGAYGDHATHVVRDGERWLVATSTWGDFDKASRPVRAVLAETDADLLSGEHLLAVRDLPLPTDGFRSVGVWDPHLRRDDSGWRVGYVSARKYFAFHPVLAAGPSLDSLEVTAYDAGRRATEGTTWLEVDGHLRALASDGRDGARGAREQFVVFDDQLRELGTLDAPYPTNLPWPTLARTDDGWLLATFDGTPAGGDILGYGTHGDVVLMRSSGGASAH</sequence>
<evidence type="ECO:0000313" key="2">
    <source>
        <dbReference type="Proteomes" id="UP000307808"/>
    </source>
</evidence>
<accession>A0A4U2YQS7</accession>
<gene>
    <name evidence="1" type="ORF">FC770_00945</name>
</gene>
<dbReference type="Proteomes" id="UP000307808">
    <property type="component" value="Unassembled WGS sequence"/>
</dbReference>
<dbReference type="OrthoDB" id="3654766at2"/>
<dbReference type="EMBL" id="SZPY01000001">
    <property type="protein sequence ID" value="TKI63786.1"/>
    <property type="molecule type" value="Genomic_DNA"/>
</dbReference>
<protein>
    <submittedName>
        <fullName evidence="1">Uncharacterized protein</fullName>
    </submittedName>
</protein>
<organism evidence="1 2">
    <name type="scientific">Nocardioides jishulii</name>
    <dbReference type="NCBI Taxonomy" id="2575440"/>
    <lineage>
        <taxon>Bacteria</taxon>
        <taxon>Bacillati</taxon>
        <taxon>Actinomycetota</taxon>
        <taxon>Actinomycetes</taxon>
        <taxon>Propionibacteriales</taxon>
        <taxon>Nocardioidaceae</taxon>
        <taxon>Nocardioides</taxon>
    </lineage>
</organism>
<reference evidence="1 2" key="1">
    <citation type="submission" date="2019-04" db="EMBL/GenBank/DDBJ databases">
        <authorList>
            <person name="Dong K."/>
        </authorList>
    </citation>
    <scope>NUCLEOTIDE SEQUENCE [LARGE SCALE GENOMIC DNA]</scope>
    <source>
        <strain evidence="2">dk3543</strain>
    </source>
</reference>
<name>A0A4U2YQS7_9ACTN</name>
<comment type="caution">
    <text evidence="1">The sequence shown here is derived from an EMBL/GenBank/DDBJ whole genome shotgun (WGS) entry which is preliminary data.</text>
</comment>
<dbReference type="AlphaFoldDB" id="A0A4U2YQS7"/>
<keyword evidence="2" id="KW-1185">Reference proteome</keyword>
<evidence type="ECO:0000313" key="1">
    <source>
        <dbReference type="EMBL" id="TKI63786.1"/>
    </source>
</evidence>